<dbReference type="OrthoDB" id="9779283at2"/>
<dbReference type="PANTHER" id="PTHR35008:SF4">
    <property type="entry name" value="BLL4482 PROTEIN"/>
    <property type="match status" value="1"/>
</dbReference>
<organism evidence="7 8">
    <name type="scientific">Marinimicrobium koreense</name>
    <dbReference type="NCBI Taxonomy" id="306545"/>
    <lineage>
        <taxon>Bacteria</taxon>
        <taxon>Pseudomonadati</taxon>
        <taxon>Pseudomonadota</taxon>
        <taxon>Gammaproteobacteria</taxon>
        <taxon>Cellvibrionales</taxon>
        <taxon>Cellvibrionaceae</taxon>
        <taxon>Marinimicrobium</taxon>
    </lineage>
</organism>
<feature type="chain" id="PRO_5017960131" evidence="5">
    <location>
        <begin position="32"/>
        <end position="138"/>
    </location>
</feature>
<evidence type="ECO:0000256" key="3">
    <source>
        <dbReference type="ARBA" id="ARBA00023004"/>
    </source>
</evidence>
<sequence length="138" mass="14236">MKCPAFSLSRRGFFGRCLLGALASLSLNLHAADPANGKTVYQMNCQACHQPAGAGIPGAFPPLADNANLAGNPDYIAQAIVKGVSGPLTVNGKSYNSVMPSMAHISDSDIADLVAYILSDLNGSSDLTLSEANISALR</sequence>
<dbReference type="InterPro" id="IPR009056">
    <property type="entry name" value="Cyt_c-like_dom"/>
</dbReference>
<evidence type="ECO:0000256" key="1">
    <source>
        <dbReference type="ARBA" id="ARBA00022617"/>
    </source>
</evidence>
<evidence type="ECO:0000259" key="6">
    <source>
        <dbReference type="PROSITE" id="PS51007"/>
    </source>
</evidence>
<accession>A0A3N1NYJ8</accession>
<reference evidence="7 8" key="1">
    <citation type="submission" date="2018-11" db="EMBL/GenBank/DDBJ databases">
        <title>Genomic Encyclopedia of Type Strains, Phase IV (KMG-IV): sequencing the most valuable type-strain genomes for metagenomic binning, comparative biology and taxonomic classification.</title>
        <authorList>
            <person name="Goeker M."/>
        </authorList>
    </citation>
    <scope>NUCLEOTIDE SEQUENCE [LARGE SCALE GENOMIC DNA]</scope>
    <source>
        <strain evidence="7 8">DSM 16974</strain>
    </source>
</reference>
<comment type="caution">
    <text evidence="7">The sequence shown here is derived from an EMBL/GenBank/DDBJ whole genome shotgun (WGS) entry which is preliminary data.</text>
</comment>
<gene>
    <name evidence="7" type="ORF">EDC38_1878</name>
</gene>
<dbReference type="GO" id="GO:0009055">
    <property type="term" value="F:electron transfer activity"/>
    <property type="evidence" value="ECO:0007669"/>
    <property type="project" value="InterPro"/>
</dbReference>
<dbReference type="Proteomes" id="UP000273643">
    <property type="component" value="Unassembled WGS sequence"/>
</dbReference>
<evidence type="ECO:0000256" key="5">
    <source>
        <dbReference type="SAM" id="SignalP"/>
    </source>
</evidence>
<dbReference type="RefSeq" id="WP_123638273.1">
    <property type="nucleotide sequence ID" value="NZ_RJUK01000001.1"/>
</dbReference>
<proteinExistence type="predicted"/>
<feature type="signal peptide" evidence="5">
    <location>
        <begin position="1"/>
        <end position="31"/>
    </location>
</feature>
<evidence type="ECO:0000256" key="4">
    <source>
        <dbReference type="PROSITE-ProRule" id="PRU00433"/>
    </source>
</evidence>
<evidence type="ECO:0000256" key="2">
    <source>
        <dbReference type="ARBA" id="ARBA00022723"/>
    </source>
</evidence>
<keyword evidence="2 4" id="KW-0479">Metal-binding</keyword>
<evidence type="ECO:0000313" key="8">
    <source>
        <dbReference type="Proteomes" id="UP000273643"/>
    </source>
</evidence>
<dbReference type="GO" id="GO:0046872">
    <property type="term" value="F:metal ion binding"/>
    <property type="evidence" value="ECO:0007669"/>
    <property type="project" value="UniProtKB-KW"/>
</dbReference>
<evidence type="ECO:0000313" key="7">
    <source>
        <dbReference type="EMBL" id="ROQ21255.1"/>
    </source>
</evidence>
<dbReference type="AlphaFoldDB" id="A0A3N1NYJ8"/>
<keyword evidence="8" id="KW-1185">Reference proteome</keyword>
<dbReference type="EMBL" id="RJUK01000001">
    <property type="protein sequence ID" value="ROQ21255.1"/>
    <property type="molecule type" value="Genomic_DNA"/>
</dbReference>
<feature type="domain" description="Cytochrome c" evidence="6">
    <location>
        <begin position="32"/>
        <end position="121"/>
    </location>
</feature>
<dbReference type="PANTHER" id="PTHR35008">
    <property type="entry name" value="BLL4482 PROTEIN-RELATED"/>
    <property type="match status" value="1"/>
</dbReference>
<dbReference type="InterPro" id="IPR036909">
    <property type="entry name" value="Cyt_c-like_dom_sf"/>
</dbReference>
<keyword evidence="3 4" id="KW-0408">Iron</keyword>
<dbReference type="SUPFAM" id="SSF46626">
    <property type="entry name" value="Cytochrome c"/>
    <property type="match status" value="1"/>
</dbReference>
<dbReference type="Gene3D" id="1.10.760.10">
    <property type="entry name" value="Cytochrome c-like domain"/>
    <property type="match status" value="1"/>
</dbReference>
<dbReference type="GO" id="GO:0020037">
    <property type="term" value="F:heme binding"/>
    <property type="evidence" value="ECO:0007669"/>
    <property type="project" value="InterPro"/>
</dbReference>
<name>A0A3N1NYJ8_9GAMM</name>
<dbReference type="Pfam" id="PF00034">
    <property type="entry name" value="Cytochrom_C"/>
    <property type="match status" value="1"/>
</dbReference>
<keyword evidence="5" id="KW-0732">Signal</keyword>
<protein>
    <submittedName>
        <fullName evidence="7">Mono/diheme cytochrome c family protein</fullName>
    </submittedName>
</protein>
<dbReference type="InterPro" id="IPR051459">
    <property type="entry name" value="Cytochrome_c-type_DH"/>
</dbReference>
<dbReference type="PROSITE" id="PS51007">
    <property type="entry name" value="CYTC"/>
    <property type="match status" value="1"/>
</dbReference>
<keyword evidence="1 4" id="KW-0349">Heme</keyword>